<evidence type="ECO:0000313" key="2">
    <source>
        <dbReference type="Proteomes" id="UP000515511"/>
    </source>
</evidence>
<reference evidence="2" key="1">
    <citation type="submission" date="2019-09" db="EMBL/GenBank/DDBJ databases">
        <title>Antimicrobial potential of Antarctic Bacteria.</title>
        <authorList>
            <person name="Benaud N."/>
            <person name="Edwards R.J."/>
            <person name="Ferrari B.C."/>
        </authorList>
    </citation>
    <scope>NUCLEOTIDE SEQUENCE [LARGE SCALE GENOMIC DNA]</scope>
    <source>
        <strain evidence="2">INR9</strain>
    </source>
</reference>
<sequence length="99" mass="10307">MSVVRWWGGSVRISSSVDAAQEAISGFSGVRVEAPGQPTNTGSSNIGSLESGAAVANHLLIALSGLVSSLQSHAERVTDLAPALEQRDSQDAGTWTWEE</sequence>
<dbReference type="KEGG" id="lse:F1C12_10245"/>
<evidence type="ECO:0000313" key="1">
    <source>
        <dbReference type="EMBL" id="QNE35467.1"/>
    </source>
</evidence>
<gene>
    <name evidence="1" type="ORF">F1C12_10245</name>
</gene>
<proteinExistence type="predicted"/>
<organism evidence="1 2">
    <name type="scientific">Leifsonia shinshuensis</name>
    <dbReference type="NCBI Taxonomy" id="150026"/>
    <lineage>
        <taxon>Bacteria</taxon>
        <taxon>Bacillati</taxon>
        <taxon>Actinomycetota</taxon>
        <taxon>Actinomycetes</taxon>
        <taxon>Micrococcales</taxon>
        <taxon>Microbacteriaceae</taxon>
        <taxon>Leifsonia</taxon>
    </lineage>
</organism>
<protein>
    <submittedName>
        <fullName evidence="1">Uncharacterized protein</fullName>
    </submittedName>
</protein>
<dbReference type="EMBL" id="CP043641">
    <property type="protein sequence ID" value="QNE35467.1"/>
    <property type="molecule type" value="Genomic_DNA"/>
</dbReference>
<name>A0A7G6YAF2_9MICO</name>
<dbReference type="Proteomes" id="UP000515511">
    <property type="component" value="Chromosome"/>
</dbReference>
<dbReference type="RefSeq" id="WP_185278629.1">
    <property type="nucleotide sequence ID" value="NZ_CP043641.1"/>
</dbReference>
<dbReference type="AlphaFoldDB" id="A0A7G6YAF2"/>
<accession>A0A7G6YAF2</accession>